<dbReference type="RefSeq" id="XP_022333840.1">
    <property type="nucleotide sequence ID" value="XM_022478132.1"/>
</dbReference>
<dbReference type="Pfam" id="PF03281">
    <property type="entry name" value="Mab-21"/>
    <property type="match status" value="1"/>
</dbReference>
<sequence>MATTESSQMSSACVMAIQNMSESVYAGLCLKIGTTQQVTFRRDIADITELLRNKYFDYGQKRIMESGSRREGFRLEGSDVDIMMWLPNHKVIWDDEQSDRYNPNTQALILCHSSMSPPGFTLLVVPLEAANETVLSSCVRINEVLVISSAKYREKTCTLLRPGSKVHGPCSSGRERSLEYDIASCFASDFWPPSASSWIDRCHSWPPPRVVDDIVRNGCHFVAIGHKLGKHVDNEWRISFSQAEQKLVYAMNHTQFLTYGLLKLFLKEFNNGLREEEKILCSYHMKTAVFWAIQQNTIDRWCPQNLLQGFWLCFKLLLKWVYEGVCPNFFIPENNMFLNNVYGEAQRNLFTRLYGLYEMGIAFLLQSPFIRSYIMDVLCNLRLSFCTDECALISEAKLDVELFQEILYNDFLSSKDLDSCIKHIRIVEQLIGEDPSLTDYQCLMLQKHTVSVLQSAAFILQNMRTDDCVNKEVYIADKASCNMLKLAAKFGFVSDLLYIAMYLYKTFRYEKALSVIEMMKVKLAQPCLMYGYHVDPERYTAAVGGQSWSNKMRNVVAYDIELANDINYIDELLLEQVCSYLQRVSILEVPPIIILHMLEFLCCRHVEPVRAEKALNDLQDLVHHDPGVLVDIYSRDISWEILGICQQITGNHQAALYCYEQSQQQYPYSKILNATEIRIQDVKETQPASFLYSAVSSLKGMVCFLYGTVRSFLVRFGSLLARFCTRLARYVL</sequence>
<evidence type="ECO:0000259" key="2">
    <source>
        <dbReference type="Pfam" id="PF03281"/>
    </source>
</evidence>
<evidence type="ECO:0000259" key="3">
    <source>
        <dbReference type="Pfam" id="PF20266"/>
    </source>
</evidence>
<organism evidence="4 5">
    <name type="scientific">Crassostrea virginica</name>
    <name type="common">Eastern oyster</name>
    <dbReference type="NCBI Taxonomy" id="6565"/>
    <lineage>
        <taxon>Eukaryota</taxon>
        <taxon>Metazoa</taxon>
        <taxon>Spiralia</taxon>
        <taxon>Lophotrochozoa</taxon>
        <taxon>Mollusca</taxon>
        <taxon>Bivalvia</taxon>
        <taxon>Autobranchia</taxon>
        <taxon>Pteriomorphia</taxon>
        <taxon>Ostreida</taxon>
        <taxon>Ostreoidea</taxon>
        <taxon>Ostreidae</taxon>
        <taxon>Crassostrea</taxon>
    </lineage>
</organism>
<dbReference type="GeneID" id="111130871"/>
<dbReference type="InterPro" id="IPR046906">
    <property type="entry name" value="Mab-21_HhH/H2TH-like"/>
</dbReference>
<evidence type="ECO:0000313" key="5">
    <source>
        <dbReference type="RefSeq" id="XP_022333840.1"/>
    </source>
</evidence>
<reference evidence="5" key="1">
    <citation type="submission" date="2025-08" db="UniProtKB">
        <authorList>
            <consortium name="RefSeq"/>
        </authorList>
    </citation>
    <scope>IDENTIFICATION</scope>
    <source>
        <tissue evidence="5">Whole sample</tissue>
    </source>
</reference>
<comment type="similarity">
    <text evidence="1">Belongs to the mab-21 family.</text>
</comment>
<dbReference type="OrthoDB" id="6127746at2759"/>
<evidence type="ECO:0000256" key="1">
    <source>
        <dbReference type="ARBA" id="ARBA00008307"/>
    </source>
</evidence>
<dbReference type="Gene3D" id="1.10.1410.40">
    <property type="match status" value="1"/>
</dbReference>
<dbReference type="InterPro" id="IPR024810">
    <property type="entry name" value="MAB21L/cGLR"/>
</dbReference>
<name>A0A8B8E0S8_CRAVI</name>
<dbReference type="SMART" id="SM01265">
    <property type="entry name" value="Mab-21"/>
    <property type="match status" value="1"/>
</dbReference>
<protein>
    <submittedName>
        <fullName evidence="5">Uncharacterized protein LOC111130871 isoform X1</fullName>
    </submittedName>
</protein>
<gene>
    <name evidence="5" type="primary">LOC111130871</name>
</gene>
<dbReference type="AlphaFoldDB" id="A0A8B8E0S8"/>
<keyword evidence="4" id="KW-1185">Reference proteome</keyword>
<evidence type="ECO:0000313" key="4">
    <source>
        <dbReference type="Proteomes" id="UP000694844"/>
    </source>
</evidence>
<feature type="domain" description="Mab-21-like nucleotidyltransferase" evidence="2">
    <location>
        <begin position="178"/>
        <end position="248"/>
    </location>
</feature>
<accession>A0A8B8E0S8</accession>
<dbReference type="PANTHER" id="PTHR10656">
    <property type="entry name" value="CELL FATE DETERMINING PROTEIN MAB21-RELATED"/>
    <property type="match status" value="1"/>
</dbReference>
<proteinExistence type="inferred from homology"/>
<dbReference type="KEGG" id="cvn:111130871"/>
<feature type="domain" description="Mab-21-like HhH/H2TH-like" evidence="3">
    <location>
        <begin position="265"/>
        <end position="341"/>
    </location>
</feature>
<dbReference type="Pfam" id="PF20266">
    <property type="entry name" value="Mab-21_C"/>
    <property type="match status" value="1"/>
</dbReference>
<dbReference type="PANTHER" id="PTHR10656:SF69">
    <property type="entry name" value="MAB-21-LIKE HHH_H2TH-LIKE DOMAIN-CONTAINING PROTEIN"/>
    <property type="match status" value="1"/>
</dbReference>
<dbReference type="InterPro" id="IPR046903">
    <property type="entry name" value="Mab-21-like_nuc_Trfase"/>
</dbReference>
<dbReference type="Proteomes" id="UP000694844">
    <property type="component" value="Chromosome 4"/>
</dbReference>